<dbReference type="EC" id="3.2.1.4" evidence="3"/>
<evidence type="ECO:0000256" key="2">
    <source>
        <dbReference type="ARBA" id="ARBA00007072"/>
    </source>
</evidence>
<dbReference type="Pfam" id="PF00759">
    <property type="entry name" value="Glyco_hydro_9"/>
    <property type="match status" value="2"/>
</dbReference>
<evidence type="ECO:0000313" key="10">
    <source>
        <dbReference type="EMBL" id="KAG0503250.1"/>
    </source>
</evidence>
<comment type="caution">
    <text evidence="10">The sequence shown here is derived from an EMBL/GenBank/DDBJ whole genome shotgun (WGS) entry which is preliminary data.</text>
</comment>
<keyword evidence="4" id="KW-0378">Hydrolase</keyword>
<evidence type="ECO:0000256" key="4">
    <source>
        <dbReference type="ARBA" id="ARBA00022801"/>
    </source>
</evidence>
<name>A0A835SA57_VANPL</name>
<dbReference type="InterPro" id="IPR012341">
    <property type="entry name" value="6hp_glycosidase-like_sf"/>
</dbReference>
<evidence type="ECO:0000256" key="3">
    <source>
        <dbReference type="ARBA" id="ARBA00012601"/>
    </source>
</evidence>
<keyword evidence="8" id="KW-0624">Polysaccharide degradation</keyword>
<dbReference type="GO" id="GO:0030245">
    <property type="term" value="P:cellulose catabolic process"/>
    <property type="evidence" value="ECO:0007669"/>
    <property type="project" value="UniProtKB-KW"/>
</dbReference>
<evidence type="ECO:0000256" key="7">
    <source>
        <dbReference type="ARBA" id="ARBA00023295"/>
    </source>
</evidence>
<sequence>MIVVMNTKSSQMEFFLPQQESKMVASRCLVVLCIVLSLFAHGKAGSNYKQALTKSILYFEAQRSGKLPGNQRVTWHGDSALRNGSDAGVRYIMSTIQAGGSGRAKLPRIRPLGDRLFAKGAQCSQRALPLLFALRIHRMHLIFSIVLSRNHPGLYQNSIPVAGQFYPSSGSDDELLWAAAWLHRATNGNTYLDFLGNANNIGGVRSMFSWDDKFVGAQVLISKVLLVLEKTVSMGGTWSQYKNAADQFICSVLQKGSNNVKLSPGRMFWWQPWNNFQYTAAATLALAAHSNYLSAAKASLLCPAGVVSPADILAFVGEQVDYLLGSNPKKISYMVGFGSAWPNKVHQRGDSIVSMKKDPSPVDCKGGFDRWFHSPNPNPSVIEGAVVGGPDADDWYNDDRENYQQAEPSTVTTAAFVGVLARLI</sequence>
<keyword evidence="7" id="KW-0326">Glycosidase</keyword>
<dbReference type="SUPFAM" id="SSF48208">
    <property type="entry name" value="Six-hairpin glycosidases"/>
    <property type="match status" value="2"/>
</dbReference>
<dbReference type="GO" id="GO:0008810">
    <property type="term" value="F:cellulase activity"/>
    <property type="evidence" value="ECO:0007669"/>
    <property type="project" value="UniProtKB-EC"/>
</dbReference>
<accession>A0A835SA57</accession>
<comment type="similarity">
    <text evidence="2">Belongs to the glycosyl hydrolase 9 (cellulase E) family.</text>
</comment>
<comment type="catalytic activity">
    <reaction evidence="1">
        <text>Endohydrolysis of (1-&gt;4)-beta-D-glucosidic linkages in cellulose, lichenin and cereal beta-D-glucans.</text>
        <dbReference type="EC" id="3.2.1.4"/>
    </reaction>
</comment>
<dbReference type="Gene3D" id="1.50.10.10">
    <property type="match status" value="2"/>
</dbReference>
<protein>
    <recommendedName>
        <fullName evidence="3">cellulase</fullName>
        <ecNumber evidence="3">3.2.1.4</ecNumber>
    </recommendedName>
</protein>
<gene>
    <name evidence="10" type="ORF">HPP92_003322</name>
</gene>
<evidence type="ECO:0000256" key="5">
    <source>
        <dbReference type="ARBA" id="ARBA00023001"/>
    </source>
</evidence>
<evidence type="ECO:0000256" key="6">
    <source>
        <dbReference type="ARBA" id="ARBA00023277"/>
    </source>
</evidence>
<feature type="domain" description="Glycoside hydrolase family 9" evidence="9">
    <location>
        <begin position="48"/>
        <end position="87"/>
    </location>
</feature>
<dbReference type="EMBL" id="JADCNM010000001">
    <property type="protein sequence ID" value="KAG0503250.1"/>
    <property type="molecule type" value="Genomic_DNA"/>
</dbReference>
<evidence type="ECO:0000313" key="11">
    <source>
        <dbReference type="Proteomes" id="UP000639772"/>
    </source>
</evidence>
<dbReference type="PANTHER" id="PTHR22298">
    <property type="entry name" value="ENDO-1,4-BETA-GLUCANASE"/>
    <property type="match status" value="1"/>
</dbReference>
<proteinExistence type="inferred from homology"/>
<dbReference type="InterPro" id="IPR008928">
    <property type="entry name" value="6-hairpin_glycosidase_sf"/>
</dbReference>
<organism evidence="10 11">
    <name type="scientific">Vanilla planifolia</name>
    <name type="common">Vanilla</name>
    <dbReference type="NCBI Taxonomy" id="51239"/>
    <lineage>
        <taxon>Eukaryota</taxon>
        <taxon>Viridiplantae</taxon>
        <taxon>Streptophyta</taxon>
        <taxon>Embryophyta</taxon>
        <taxon>Tracheophyta</taxon>
        <taxon>Spermatophyta</taxon>
        <taxon>Magnoliopsida</taxon>
        <taxon>Liliopsida</taxon>
        <taxon>Asparagales</taxon>
        <taxon>Orchidaceae</taxon>
        <taxon>Vanilloideae</taxon>
        <taxon>Vanilleae</taxon>
        <taxon>Vanilla</taxon>
    </lineage>
</organism>
<dbReference type="OrthoDB" id="10257085at2759"/>
<dbReference type="AlphaFoldDB" id="A0A835SA57"/>
<keyword evidence="6" id="KW-0119">Carbohydrate metabolism</keyword>
<evidence type="ECO:0000259" key="9">
    <source>
        <dbReference type="Pfam" id="PF00759"/>
    </source>
</evidence>
<evidence type="ECO:0000256" key="1">
    <source>
        <dbReference type="ARBA" id="ARBA00000966"/>
    </source>
</evidence>
<dbReference type="Proteomes" id="UP000639772">
    <property type="component" value="Chromosome 1"/>
</dbReference>
<evidence type="ECO:0000256" key="8">
    <source>
        <dbReference type="ARBA" id="ARBA00023326"/>
    </source>
</evidence>
<feature type="domain" description="Glycoside hydrolase family 9" evidence="9">
    <location>
        <begin position="149"/>
        <end position="420"/>
    </location>
</feature>
<keyword evidence="5" id="KW-0136">Cellulose degradation</keyword>
<reference evidence="10 11" key="1">
    <citation type="journal article" date="2020" name="Nat. Food">
        <title>A phased Vanilla planifolia genome enables genetic improvement of flavour and production.</title>
        <authorList>
            <person name="Hasing T."/>
            <person name="Tang H."/>
            <person name="Brym M."/>
            <person name="Khazi F."/>
            <person name="Huang T."/>
            <person name="Chambers A.H."/>
        </authorList>
    </citation>
    <scope>NUCLEOTIDE SEQUENCE [LARGE SCALE GENOMIC DNA]</scope>
    <source>
        <tissue evidence="10">Leaf</tissue>
    </source>
</reference>
<dbReference type="InterPro" id="IPR001701">
    <property type="entry name" value="Glyco_hydro_9"/>
</dbReference>